<dbReference type="SMART" id="SM00949">
    <property type="entry name" value="PAZ"/>
    <property type="match status" value="1"/>
</dbReference>
<dbReference type="InterPro" id="IPR003100">
    <property type="entry name" value="PAZ_dom"/>
</dbReference>
<name>A0ABD3NZV6_9STRA</name>
<evidence type="ECO:0000256" key="2">
    <source>
        <dbReference type="SAM" id="MobiDB-lite"/>
    </source>
</evidence>
<feature type="domain" description="Piwi" evidence="4">
    <location>
        <begin position="650"/>
        <end position="969"/>
    </location>
</feature>
<evidence type="ECO:0000256" key="1">
    <source>
        <dbReference type="RuleBase" id="RU361178"/>
    </source>
</evidence>
<sequence>MSARGGRGRGGRGDHPPPGGGRGRGGGRDGGRGEARGGGGRGGGRFDSGRGGGGGRGGRDGGGRDSGRGGGRGRGRSEPPCPAEASSNVIPCSVSPSLRFFVYGVEATSKKGKQIDSRSRRGQLFGMAVFDAKVGLLARNYDANCGKKLEDVIAEWRRLLFFQNSVIFAARPLPGMEPLAKGESVPLVGGGKGTPESDNGDAMTVTDVTQYSPPVEMIPASASAPKKAAPPKADSLEASMASLTVDLRCADCIKSFVDEKALLAHCQMTGHAPVIAGSGGQEAKPANREVFLQYANVVLKRAMGERLAPWGREFIDPKSFTEPQDSRSGKSLGVRVFKAFTCEFGLHKSDTEPNSPCSLGLTVDLRAKVMRTTSLLEVMSGDTHPEKKRYDDREKKDFKRQWCNEVVIATYDKRCYSVKDLLFDKSPATLPVSDKGMSHAEYFAQRKGITLKYPKAVPMVEVLGRNDSSIFLPAEIVCANELDVQLKAKLPTIASFTPDVRHKAIEEIRRFVTPGAQKSKGGKDLLPALGFVLSDQRIRVRVTKLPLPVMTAAGVRIPESAGGMWAPQISKANYKVDPGKAVSLNVILVYHRSLRNYMNVYNKVKQMTNDFNSTYRFGERPYQLIEAGDKEQHWGAIEKYFHGRDALANAFILDLSRPPRGQSSDPAYSVVKSYLGKGGYLSQFVNYVTYNHDDPRDQKKSQTILSGVARQILSKCGVRIWWVNIPKTVPLPAVFVGVDVFHAPRKFDPKAGKRTAKESVAAVIVSIVRDHEARPNSRVEMYCETEVRSAGQEMKLDTVMNRTVANALKAFKVSPKSCFIWRDGVGDNSIKQVTDQEIPAVKQALQGGVVGGGAAKADVPVAYIVCQKRINTKFLTDRGEKLPCGALVTDLQGPEYKTFYINGTCPPYSTPKPVRFIIAERDPALNNVSPTQLTWALCHDYPNWTGPIKLPAPTQLAHKLAELAGGMSDCGRSINHQRYAGKVYFL</sequence>
<feature type="compositionally biased region" description="Gly residues" evidence="2">
    <location>
        <begin position="36"/>
        <end position="56"/>
    </location>
</feature>
<accession>A0ABD3NZV6</accession>
<evidence type="ECO:0008006" key="7">
    <source>
        <dbReference type="Google" id="ProtNLM"/>
    </source>
</evidence>
<dbReference type="Gene3D" id="3.40.50.2300">
    <property type="match status" value="1"/>
</dbReference>
<comment type="similarity">
    <text evidence="1">Belongs to the argonaute family.</text>
</comment>
<dbReference type="PROSITE" id="PS50821">
    <property type="entry name" value="PAZ"/>
    <property type="match status" value="1"/>
</dbReference>
<feature type="domain" description="PAZ" evidence="3">
    <location>
        <begin position="374"/>
        <end position="481"/>
    </location>
</feature>
<dbReference type="PROSITE" id="PS50822">
    <property type="entry name" value="PIWI"/>
    <property type="match status" value="1"/>
</dbReference>
<dbReference type="Proteomes" id="UP001516023">
    <property type="component" value="Unassembled WGS sequence"/>
</dbReference>
<evidence type="ECO:0000259" key="3">
    <source>
        <dbReference type="PROSITE" id="PS50821"/>
    </source>
</evidence>
<dbReference type="InterPro" id="IPR036397">
    <property type="entry name" value="RNaseH_sf"/>
</dbReference>
<dbReference type="SUPFAM" id="SSF101690">
    <property type="entry name" value="PAZ domain"/>
    <property type="match status" value="1"/>
</dbReference>
<reference evidence="5 6" key="1">
    <citation type="journal article" date="2020" name="G3 (Bethesda)">
        <title>Improved Reference Genome for Cyclotella cryptica CCMP332, a Model for Cell Wall Morphogenesis, Salinity Adaptation, and Lipid Production in Diatoms (Bacillariophyta).</title>
        <authorList>
            <person name="Roberts W.R."/>
            <person name="Downey K.M."/>
            <person name="Ruck E.C."/>
            <person name="Traller J.C."/>
            <person name="Alverson A.J."/>
        </authorList>
    </citation>
    <scope>NUCLEOTIDE SEQUENCE [LARGE SCALE GENOMIC DNA]</scope>
    <source>
        <strain evidence="5 6">CCMP332</strain>
    </source>
</reference>
<dbReference type="InterPro" id="IPR003165">
    <property type="entry name" value="Piwi"/>
</dbReference>
<feature type="compositionally biased region" description="Basic and acidic residues" evidence="2">
    <location>
        <begin position="26"/>
        <end position="35"/>
    </location>
</feature>
<evidence type="ECO:0000313" key="5">
    <source>
        <dbReference type="EMBL" id="KAL3780914.1"/>
    </source>
</evidence>
<keyword evidence="6" id="KW-1185">Reference proteome</keyword>
<dbReference type="Gene3D" id="2.170.260.10">
    <property type="entry name" value="paz domain"/>
    <property type="match status" value="1"/>
</dbReference>
<dbReference type="SMART" id="SM00950">
    <property type="entry name" value="Piwi"/>
    <property type="match status" value="1"/>
</dbReference>
<dbReference type="Pfam" id="PF02170">
    <property type="entry name" value="PAZ"/>
    <property type="match status" value="1"/>
</dbReference>
<dbReference type="InterPro" id="IPR036085">
    <property type="entry name" value="PAZ_dom_sf"/>
</dbReference>
<dbReference type="InterPro" id="IPR012337">
    <property type="entry name" value="RNaseH-like_sf"/>
</dbReference>
<organism evidence="5 6">
    <name type="scientific">Cyclotella cryptica</name>
    <dbReference type="NCBI Taxonomy" id="29204"/>
    <lineage>
        <taxon>Eukaryota</taxon>
        <taxon>Sar</taxon>
        <taxon>Stramenopiles</taxon>
        <taxon>Ochrophyta</taxon>
        <taxon>Bacillariophyta</taxon>
        <taxon>Coscinodiscophyceae</taxon>
        <taxon>Thalassiosirophycidae</taxon>
        <taxon>Stephanodiscales</taxon>
        <taxon>Stephanodiscaceae</taxon>
        <taxon>Cyclotella</taxon>
    </lineage>
</organism>
<evidence type="ECO:0000259" key="4">
    <source>
        <dbReference type="PROSITE" id="PS50822"/>
    </source>
</evidence>
<dbReference type="PANTHER" id="PTHR22891">
    <property type="entry name" value="EUKARYOTIC TRANSLATION INITIATION FACTOR 2C"/>
    <property type="match status" value="1"/>
</dbReference>
<proteinExistence type="inferred from homology"/>
<gene>
    <name evidence="5" type="ORF">HJC23_009120</name>
</gene>
<protein>
    <recommendedName>
        <fullName evidence="7">C2H2-type domain-containing protein</fullName>
    </recommendedName>
</protein>
<feature type="compositionally biased region" description="Basic residues" evidence="2">
    <location>
        <begin position="1"/>
        <end position="10"/>
    </location>
</feature>
<dbReference type="EMBL" id="JABMIG020000334">
    <property type="protein sequence ID" value="KAL3780914.1"/>
    <property type="molecule type" value="Genomic_DNA"/>
</dbReference>
<evidence type="ECO:0000313" key="6">
    <source>
        <dbReference type="Proteomes" id="UP001516023"/>
    </source>
</evidence>
<feature type="compositionally biased region" description="Basic and acidic residues" evidence="2">
    <location>
        <begin position="57"/>
        <end position="67"/>
    </location>
</feature>
<dbReference type="CDD" id="cd02846">
    <property type="entry name" value="PAZ_argonaute_like"/>
    <property type="match status" value="1"/>
</dbReference>
<dbReference type="AlphaFoldDB" id="A0ABD3NZV6"/>
<feature type="region of interest" description="Disordered" evidence="2">
    <location>
        <begin position="1"/>
        <end position="88"/>
    </location>
</feature>
<dbReference type="SUPFAM" id="SSF53098">
    <property type="entry name" value="Ribonuclease H-like"/>
    <property type="match status" value="1"/>
</dbReference>
<dbReference type="Pfam" id="PF02171">
    <property type="entry name" value="Piwi"/>
    <property type="match status" value="1"/>
</dbReference>
<comment type="caution">
    <text evidence="5">The sequence shown here is derived from an EMBL/GenBank/DDBJ whole genome shotgun (WGS) entry which is preliminary data.</text>
</comment>
<dbReference type="PROSITE" id="PS00028">
    <property type="entry name" value="ZINC_FINGER_C2H2_1"/>
    <property type="match status" value="1"/>
</dbReference>
<dbReference type="Gene3D" id="3.30.420.10">
    <property type="entry name" value="Ribonuclease H-like superfamily/Ribonuclease H"/>
    <property type="match status" value="1"/>
</dbReference>
<dbReference type="InterPro" id="IPR013087">
    <property type="entry name" value="Znf_C2H2_type"/>
</dbReference>